<organism evidence="2">
    <name type="scientific">Hexamita inflata</name>
    <dbReference type="NCBI Taxonomy" id="28002"/>
    <lineage>
        <taxon>Eukaryota</taxon>
        <taxon>Metamonada</taxon>
        <taxon>Diplomonadida</taxon>
        <taxon>Hexamitidae</taxon>
        <taxon>Hexamitinae</taxon>
        <taxon>Hexamita</taxon>
    </lineage>
</organism>
<proteinExistence type="predicted"/>
<reference evidence="2" key="1">
    <citation type="submission" date="2023-06" db="EMBL/GenBank/DDBJ databases">
        <authorList>
            <person name="Kurt Z."/>
        </authorList>
    </citation>
    <scope>NUCLEOTIDE SEQUENCE</scope>
</reference>
<evidence type="ECO:0000313" key="4">
    <source>
        <dbReference type="Proteomes" id="UP001642409"/>
    </source>
</evidence>
<dbReference type="EMBL" id="CATOUU010001095">
    <property type="protein sequence ID" value="CAI9971706.1"/>
    <property type="molecule type" value="Genomic_DNA"/>
</dbReference>
<reference evidence="3 4" key="2">
    <citation type="submission" date="2024-07" db="EMBL/GenBank/DDBJ databases">
        <authorList>
            <person name="Akdeniz Z."/>
        </authorList>
    </citation>
    <scope>NUCLEOTIDE SEQUENCE [LARGE SCALE GENOMIC DNA]</scope>
</reference>
<accession>A0AA86RCY2</accession>
<keyword evidence="4" id="KW-1185">Reference proteome</keyword>
<protein>
    <submittedName>
        <fullName evidence="3">Hypothetical_protein</fullName>
    </submittedName>
</protein>
<evidence type="ECO:0000256" key="1">
    <source>
        <dbReference type="SAM" id="MobiDB-lite"/>
    </source>
</evidence>
<feature type="region of interest" description="Disordered" evidence="1">
    <location>
        <begin position="44"/>
        <end position="65"/>
    </location>
</feature>
<dbReference type="AlphaFoldDB" id="A0AA86RCY2"/>
<comment type="caution">
    <text evidence="2">The sequence shown here is derived from an EMBL/GenBank/DDBJ whole genome shotgun (WGS) entry which is preliminary data.</text>
</comment>
<dbReference type="EMBL" id="CAXDID020000136">
    <property type="protein sequence ID" value="CAL6037290.1"/>
    <property type="molecule type" value="Genomic_DNA"/>
</dbReference>
<evidence type="ECO:0000313" key="3">
    <source>
        <dbReference type="EMBL" id="CAL6037290.1"/>
    </source>
</evidence>
<gene>
    <name evidence="3" type="ORF">HINF_LOCUS36818</name>
    <name evidence="2" type="ORF">HINF_LOCUS59351</name>
</gene>
<sequence length="200" mass="23630">MKRQNAFSPKFPTSYSPQHKPSLACLYNVPQINIRKHVHIQVKDDVTPLDSPRQPEFKPKKMQVNNKPQETDIFTPFNKKPKFTREQEPAPYNREESGAMKRVFMKEYDPTKIGALNFPNRHSEYQRQRMPMEHVAPKSNVSIDWDETAKQERKPWRKILSLESQKAVFMPFDKEFGCGDDHPVFNEMHPDQQKCQNVFK</sequence>
<evidence type="ECO:0000313" key="2">
    <source>
        <dbReference type="EMBL" id="CAI9971706.1"/>
    </source>
</evidence>
<dbReference type="Proteomes" id="UP001642409">
    <property type="component" value="Unassembled WGS sequence"/>
</dbReference>
<name>A0AA86RCY2_9EUKA</name>